<feature type="domain" description="ABC3 transporter permease C-terminal" evidence="7">
    <location>
        <begin position="287"/>
        <end position="398"/>
    </location>
</feature>
<dbReference type="Pfam" id="PF02687">
    <property type="entry name" value="FtsX"/>
    <property type="match status" value="2"/>
</dbReference>
<keyword evidence="3 6" id="KW-0812">Transmembrane</keyword>
<dbReference type="Proteomes" id="UP000248790">
    <property type="component" value="Unassembled WGS sequence"/>
</dbReference>
<evidence type="ECO:0000256" key="6">
    <source>
        <dbReference type="SAM" id="Phobius"/>
    </source>
</evidence>
<dbReference type="GO" id="GO:0005886">
    <property type="term" value="C:plasma membrane"/>
    <property type="evidence" value="ECO:0007669"/>
    <property type="project" value="UniProtKB-SubCell"/>
</dbReference>
<dbReference type="EMBL" id="QLMC01000001">
    <property type="protein sequence ID" value="RAK02819.1"/>
    <property type="molecule type" value="Genomic_DNA"/>
</dbReference>
<gene>
    <name evidence="9" type="ORF">LX87_00939</name>
</gene>
<dbReference type="InterPro" id="IPR025857">
    <property type="entry name" value="MacB_PCD"/>
</dbReference>
<comment type="caution">
    <text evidence="9">The sequence shown here is derived from an EMBL/GenBank/DDBJ whole genome shotgun (WGS) entry which is preliminary data.</text>
</comment>
<dbReference type="Pfam" id="PF12704">
    <property type="entry name" value="MacB_PCD"/>
    <property type="match status" value="1"/>
</dbReference>
<comment type="subcellular location">
    <subcellularLocation>
        <location evidence="1">Cell membrane</location>
        <topology evidence="1">Multi-pass membrane protein</topology>
    </subcellularLocation>
</comment>
<feature type="transmembrane region" description="Helical" evidence="6">
    <location>
        <begin position="717"/>
        <end position="737"/>
    </location>
</feature>
<evidence type="ECO:0000313" key="9">
    <source>
        <dbReference type="EMBL" id="RAK02819.1"/>
    </source>
</evidence>
<feature type="transmembrane region" description="Helical" evidence="6">
    <location>
        <begin position="281"/>
        <end position="301"/>
    </location>
</feature>
<dbReference type="AlphaFoldDB" id="A0A327X814"/>
<dbReference type="PROSITE" id="PS51257">
    <property type="entry name" value="PROKAR_LIPOPROTEIN"/>
    <property type="match status" value="1"/>
</dbReference>
<feature type="transmembrane region" description="Helical" evidence="6">
    <location>
        <begin position="337"/>
        <end position="358"/>
    </location>
</feature>
<evidence type="ECO:0000256" key="4">
    <source>
        <dbReference type="ARBA" id="ARBA00022989"/>
    </source>
</evidence>
<feature type="transmembrane region" description="Helical" evidence="6">
    <location>
        <begin position="694"/>
        <end position="711"/>
    </location>
</feature>
<keyword evidence="4 6" id="KW-1133">Transmembrane helix</keyword>
<evidence type="ECO:0000259" key="7">
    <source>
        <dbReference type="Pfam" id="PF02687"/>
    </source>
</evidence>
<proteinExistence type="predicted"/>
<keyword evidence="2" id="KW-1003">Cell membrane</keyword>
<dbReference type="InterPro" id="IPR050250">
    <property type="entry name" value="Macrolide_Exporter_MacB"/>
</dbReference>
<sequence>MMLRNYFKIALRNLWRNKLYTALNVGGLAIGLAACLLMALYVNHEFSYDGFHARADRIVRVTTTMTTPESPLVLASSPVPLATTLKRDYPEVETAIRLTPFEGVVRHGEKLLKEPNVYHADQDVFTVFSYRFLAGNPATALTNPNTVVLTERFARTYFGKTDVLGQTIKFDKQLYQVTGVMADGPSNTDLPVSALLSRKFTGTRSWVEDDFPCYTYVLFREQPNLADFSKKLAQIAEKYANPELKKMGAEGYSLRFPVEMLTDVHYSEGKMADTPKGNKQYGYLFAFLAVFVLTIALLNYINLLTAKATERAREVGVRKASGAQRGQLVRQFLFESWLLSGMAVGLAVLVVLTAVPFFNELLNIRLQISVPEAVSLTVFTWSLITLAGGLYPAFVLSNYRPVEVLKGRLGTYGKGAWLRKSVIVFQFVLAVGMIAGVLVIRQQMNFLQNHDLGFTKERILSVHLPDDSTAQAGATAFANSLKNRSEMGGVTLGSGLPTGGLLPMASTNLVSNGRKREIMSNYLFIDDQFLPLLNIRLKAGRNLSSDRKADWNGGFLVNEAFVKMAGWKQGVGQTIGGFGHKGKVVGVVKNFHYRSLHNLVEPLVLIYNTFPATSLMVNVKPEHLPVVKAIWQRHYPAHPFDYQFLDESVEAQYTKDRLMTTVFNGFAALTVLVSCLGLFGLVTFTTGQRTKEIGIRKILGASVVNVVLLLSKDFLKLVFIAIIIAAPVAWYALDRWLQDFAYRVGLEGWSFAWAGGLAVLIALLTVSYQSVKAALMNPVTSIKES</sequence>
<reference evidence="9 10" key="1">
    <citation type="submission" date="2018-06" db="EMBL/GenBank/DDBJ databases">
        <title>Genomic Encyclopedia of Archaeal and Bacterial Type Strains, Phase II (KMG-II): from individual species to whole genera.</title>
        <authorList>
            <person name="Goeker M."/>
        </authorList>
    </citation>
    <scope>NUCLEOTIDE SEQUENCE [LARGE SCALE GENOMIC DNA]</scope>
    <source>
        <strain evidence="9 10">DSM 21851</strain>
    </source>
</reference>
<accession>A0A327X814</accession>
<evidence type="ECO:0000256" key="2">
    <source>
        <dbReference type="ARBA" id="ARBA00022475"/>
    </source>
</evidence>
<feature type="transmembrane region" description="Helical" evidence="6">
    <location>
        <begin position="21"/>
        <end position="42"/>
    </location>
</feature>
<feature type="domain" description="MacB-like periplasmic core" evidence="8">
    <location>
        <begin position="21"/>
        <end position="234"/>
    </location>
</feature>
<evidence type="ECO:0000256" key="5">
    <source>
        <dbReference type="ARBA" id="ARBA00023136"/>
    </source>
</evidence>
<name>A0A327X814_LARAB</name>
<dbReference type="InterPro" id="IPR003838">
    <property type="entry name" value="ABC3_permease_C"/>
</dbReference>
<keyword evidence="5 6" id="KW-0472">Membrane</keyword>
<protein>
    <submittedName>
        <fullName evidence="9">Putative ABC transport system permease protein</fullName>
    </submittedName>
</protein>
<evidence type="ECO:0000259" key="8">
    <source>
        <dbReference type="Pfam" id="PF12704"/>
    </source>
</evidence>
<feature type="transmembrane region" description="Helical" evidence="6">
    <location>
        <begin position="662"/>
        <end position="682"/>
    </location>
</feature>
<feature type="transmembrane region" description="Helical" evidence="6">
    <location>
        <begin position="378"/>
        <end position="396"/>
    </location>
</feature>
<evidence type="ECO:0000313" key="10">
    <source>
        <dbReference type="Proteomes" id="UP000248790"/>
    </source>
</evidence>
<feature type="domain" description="ABC3 transporter permease C-terminal" evidence="7">
    <location>
        <begin position="665"/>
        <end position="778"/>
    </location>
</feature>
<feature type="transmembrane region" description="Helical" evidence="6">
    <location>
        <begin position="749"/>
        <end position="768"/>
    </location>
</feature>
<dbReference type="RefSeq" id="WP_229310542.1">
    <property type="nucleotide sequence ID" value="NZ_QLMC01000001.1"/>
</dbReference>
<organism evidence="9 10">
    <name type="scientific">Larkinella arboricola</name>
    <dbReference type="NCBI Taxonomy" id="643671"/>
    <lineage>
        <taxon>Bacteria</taxon>
        <taxon>Pseudomonadati</taxon>
        <taxon>Bacteroidota</taxon>
        <taxon>Cytophagia</taxon>
        <taxon>Cytophagales</taxon>
        <taxon>Spirosomataceae</taxon>
        <taxon>Larkinella</taxon>
    </lineage>
</organism>
<feature type="transmembrane region" description="Helical" evidence="6">
    <location>
        <begin position="417"/>
        <end position="440"/>
    </location>
</feature>
<evidence type="ECO:0000256" key="3">
    <source>
        <dbReference type="ARBA" id="ARBA00022692"/>
    </source>
</evidence>
<dbReference type="GO" id="GO:0022857">
    <property type="term" value="F:transmembrane transporter activity"/>
    <property type="evidence" value="ECO:0007669"/>
    <property type="project" value="TreeGrafter"/>
</dbReference>
<keyword evidence="10" id="KW-1185">Reference proteome</keyword>
<evidence type="ECO:0000256" key="1">
    <source>
        <dbReference type="ARBA" id="ARBA00004651"/>
    </source>
</evidence>
<dbReference type="PANTHER" id="PTHR30572:SF18">
    <property type="entry name" value="ABC-TYPE MACROLIDE FAMILY EXPORT SYSTEM PERMEASE COMPONENT 2"/>
    <property type="match status" value="1"/>
</dbReference>
<dbReference type="PANTHER" id="PTHR30572">
    <property type="entry name" value="MEMBRANE COMPONENT OF TRANSPORTER-RELATED"/>
    <property type="match status" value="1"/>
</dbReference>